<protein>
    <recommendedName>
        <fullName evidence="6">SURF1-like protein</fullName>
    </recommendedName>
</protein>
<reference evidence="7 8" key="1">
    <citation type="submission" date="2018-07" db="EMBL/GenBank/DDBJ databases">
        <title>The draft genome of Phyllobacterium salinisoli.</title>
        <authorList>
            <person name="Liu L."/>
            <person name="Li L."/>
            <person name="Zhang X."/>
            <person name="Liang L."/>
        </authorList>
    </citation>
    <scope>NUCLEOTIDE SEQUENCE [LARGE SCALE GENOMIC DNA]</scope>
    <source>
        <strain evidence="7 8">LLAN61</strain>
    </source>
</reference>
<evidence type="ECO:0000256" key="6">
    <source>
        <dbReference type="RuleBase" id="RU363076"/>
    </source>
</evidence>
<evidence type="ECO:0000313" key="7">
    <source>
        <dbReference type="EMBL" id="RCS23373.1"/>
    </source>
</evidence>
<dbReference type="Proteomes" id="UP000253420">
    <property type="component" value="Unassembled WGS sequence"/>
</dbReference>
<gene>
    <name evidence="7" type="ORF">DUT91_13900</name>
</gene>
<sequence length="263" mass="29105">MKRAVETDQRHDNAAPAGRFPWLVPALIMTVALAVFAILIALGTWQVQRLHWKEGLVATIAERVASPPRPIDQVEAIYGRSGDVEYWPVEVTGRFLHQGERHFFATHQGRSGFYVYTPLQMADGRAVLVNRGFVPYDSKEAGTRAEGQVAGDVTVKGLARDPLAEKPSSIVPDNDPTRNIFYWKNWPEMVKTAGLDPSKMVPFFIDADTTPNPGGLPLGGVTIIDLPNNHLQYAVTWYGLALALAAVVGAYLWRWRSSSRKAI</sequence>
<comment type="similarity">
    <text evidence="2 6">Belongs to the SURF1 family.</text>
</comment>
<dbReference type="AlphaFoldDB" id="A0A368K4G7"/>
<evidence type="ECO:0000256" key="5">
    <source>
        <dbReference type="ARBA" id="ARBA00023136"/>
    </source>
</evidence>
<comment type="caution">
    <text evidence="7">The sequence shown here is derived from an EMBL/GenBank/DDBJ whole genome shotgun (WGS) entry which is preliminary data.</text>
</comment>
<proteinExistence type="inferred from homology"/>
<dbReference type="Pfam" id="PF02104">
    <property type="entry name" value="SURF1"/>
    <property type="match status" value="1"/>
</dbReference>
<keyword evidence="5 6" id="KW-0472">Membrane</keyword>
<evidence type="ECO:0000256" key="3">
    <source>
        <dbReference type="ARBA" id="ARBA00022692"/>
    </source>
</evidence>
<dbReference type="PANTHER" id="PTHR23427:SF2">
    <property type="entry name" value="SURFEIT LOCUS PROTEIN 1"/>
    <property type="match status" value="1"/>
</dbReference>
<evidence type="ECO:0000313" key="8">
    <source>
        <dbReference type="Proteomes" id="UP000253420"/>
    </source>
</evidence>
<dbReference type="CDD" id="cd06662">
    <property type="entry name" value="SURF1"/>
    <property type="match status" value="1"/>
</dbReference>
<keyword evidence="6" id="KW-1003">Cell membrane</keyword>
<keyword evidence="4 6" id="KW-1133">Transmembrane helix</keyword>
<dbReference type="GO" id="GO:0005886">
    <property type="term" value="C:plasma membrane"/>
    <property type="evidence" value="ECO:0007669"/>
    <property type="project" value="UniProtKB-SubCell"/>
</dbReference>
<dbReference type="OrthoDB" id="6079986at2"/>
<keyword evidence="3 6" id="KW-0812">Transmembrane</keyword>
<feature type="transmembrane region" description="Helical" evidence="6">
    <location>
        <begin position="235"/>
        <end position="253"/>
    </location>
</feature>
<evidence type="ECO:0000256" key="4">
    <source>
        <dbReference type="ARBA" id="ARBA00022989"/>
    </source>
</evidence>
<comment type="subcellular location">
    <subcellularLocation>
        <location evidence="6">Cell membrane</location>
        <topology evidence="6">Multi-pass membrane protein</topology>
    </subcellularLocation>
    <subcellularLocation>
        <location evidence="1">Membrane</location>
    </subcellularLocation>
</comment>
<organism evidence="7 8">
    <name type="scientific">Phyllobacterium salinisoli</name>
    <dbReference type="NCBI Taxonomy" id="1899321"/>
    <lineage>
        <taxon>Bacteria</taxon>
        <taxon>Pseudomonadati</taxon>
        <taxon>Pseudomonadota</taxon>
        <taxon>Alphaproteobacteria</taxon>
        <taxon>Hyphomicrobiales</taxon>
        <taxon>Phyllobacteriaceae</taxon>
        <taxon>Phyllobacterium</taxon>
    </lineage>
</organism>
<accession>A0A368K4G7</accession>
<dbReference type="RefSeq" id="WP_114440988.1">
    <property type="nucleotide sequence ID" value="NZ_QOZG01000005.1"/>
</dbReference>
<feature type="transmembrane region" description="Helical" evidence="6">
    <location>
        <begin position="20"/>
        <end position="45"/>
    </location>
</feature>
<keyword evidence="8" id="KW-1185">Reference proteome</keyword>
<dbReference type="PANTHER" id="PTHR23427">
    <property type="entry name" value="SURFEIT LOCUS PROTEIN"/>
    <property type="match status" value="1"/>
</dbReference>
<evidence type="ECO:0000256" key="1">
    <source>
        <dbReference type="ARBA" id="ARBA00004370"/>
    </source>
</evidence>
<evidence type="ECO:0000256" key="2">
    <source>
        <dbReference type="ARBA" id="ARBA00007165"/>
    </source>
</evidence>
<dbReference type="PROSITE" id="PS50895">
    <property type="entry name" value="SURF1"/>
    <property type="match status" value="1"/>
</dbReference>
<dbReference type="InterPro" id="IPR045214">
    <property type="entry name" value="Surf1/Surf4"/>
</dbReference>
<dbReference type="InterPro" id="IPR002994">
    <property type="entry name" value="Surf1/Shy1"/>
</dbReference>
<name>A0A368K4G7_9HYPH</name>
<dbReference type="EMBL" id="QOZG01000005">
    <property type="protein sequence ID" value="RCS23373.1"/>
    <property type="molecule type" value="Genomic_DNA"/>
</dbReference>